<comment type="caution">
    <text evidence="1">The sequence shown here is derived from an EMBL/GenBank/DDBJ whole genome shotgun (WGS) entry which is preliminary data.</text>
</comment>
<dbReference type="EMBL" id="CALSDN010000005">
    <property type="protein sequence ID" value="CAH6721109.1"/>
    <property type="molecule type" value="Genomic_DNA"/>
</dbReference>
<reference evidence="1" key="1">
    <citation type="submission" date="2022-06" db="EMBL/GenBank/DDBJ databases">
        <authorList>
            <person name="Legras J.-L."/>
            <person name="Devillers H."/>
            <person name="Grondin C."/>
        </authorList>
    </citation>
    <scope>NUCLEOTIDE SEQUENCE</scope>
    <source>
        <strain evidence="1">CLIB 1444</strain>
    </source>
</reference>
<evidence type="ECO:0000313" key="2">
    <source>
        <dbReference type="Proteomes" id="UP001152531"/>
    </source>
</evidence>
<name>A0ACA9Y8C8_9ASCO</name>
<keyword evidence="2" id="KW-1185">Reference proteome</keyword>
<gene>
    <name evidence="1" type="ORF">CLIB1444_05S03774</name>
</gene>
<evidence type="ECO:0000313" key="1">
    <source>
        <dbReference type="EMBL" id="CAH6721109.1"/>
    </source>
</evidence>
<organism evidence="1 2">
    <name type="scientific">[Candida] jaroonii</name>
    <dbReference type="NCBI Taxonomy" id="467808"/>
    <lineage>
        <taxon>Eukaryota</taxon>
        <taxon>Fungi</taxon>
        <taxon>Dikarya</taxon>
        <taxon>Ascomycota</taxon>
        <taxon>Saccharomycotina</taxon>
        <taxon>Pichiomycetes</taxon>
        <taxon>Debaryomycetaceae</taxon>
        <taxon>Yamadazyma</taxon>
    </lineage>
</organism>
<accession>A0ACA9Y8C8</accession>
<protein>
    <submittedName>
        <fullName evidence="1">Fumarate reductase 1</fullName>
    </submittedName>
</protein>
<proteinExistence type="predicted"/>
<sequence length="615" mass="67357">MDILNPVIIVGGGLAGLSAAHKCYLNGSNVILVDKQSFLSGNSGKATSGINGALTNTQIEQGIKDSVKTFYDDTLTSAKDRANPSLIKVLVSQSAASVQWLQDYFNLDLTVVSRLGGHSQPRTHRGKDSKFPGMAITYKLLETLEDLADAEPKRVKILKNTQCINLIIEEGKVEGIEVKDLKSKSKSKLMGPVIMCTGGYAADFTKNSLLRKYRPDIYNLPSTNGVHATGDGQKIMIKNNASSIDMDKVQVHPTGLIPYNDKDVIEGVTTPRFLFLGAEALRGEGGIMLNSQGRRFVNELGTRDYVSGEMSKQEGPIRLILNEKAASNLQFHVKHYEERGLMKKMNGKELVQSMGVEQSVIEEEFKKYNEKNDNFGKQYFPNLPLTFGTDEIYHVSFVTRVLHFTMGGIKINDKSQVLSDDDVIEGLYAAGEVAGGVHGHNRLGGSSLLACVVFGRLSADQCCNYLLQKLSSQSNVPGVNRLQQISLHLQPGKVIVDYGDTAKEPPLEQSPKSEPKASEAPKDSESPSIPDKQFTMDDIAKHNKPDDCWCVVKGVVLDLTSFLDDHPGGKQSILNFAGKDATTNFEMLHDDSVVKRYAPQCIKGTLKGVKPTLKF</sequence>
<dbReference type="Proteomes" id="UP001152531">
    <property type="component" value="Unassembled WGS sequence"/>
</dbReference>